<reference evidence="1" key="1">
    <citation type="journal article" date="2022" name="Int. J. Mol. Sci.">
        <title>Draft Genome of Tanacetum Coccineum: Genomic Comparison of Closely Related Tanacetum-Family Plants.</title>
        <authorList>
            <person name="Yamashiro T."/>
            <person name="Shiraishi A."/>
            <person name="Nakayama K."/>
            <person name="Satake H."/>
        </authorList>
    </citation>
    <scope>NUCLEOTIDE SEQUENCE</scope>
</reference>
<comment type="caution">
    <text evidence="1">The sequence shown here is derived from an EMBL/GenBank/DDBJ whole genome shotgun (WGS) entry which is preliminary data.</text>
</comment>
<evidence type="ECO:0000313" key="2">
    <source>
        <dbReference type="Proteomes" id="UP001151760"/>
    </source>
</evidence>
<proteinExistence type="predicted"/>
<dbReference type="Proteomes" id="UP001151760">
    <property type="component" value="Unassembled WGS sequence"/>
</dbReference>
<accession>A0ABQ4WL55</accession>
<keyword evidence="2" id="KW-1185">Reference proteome</keyword>
<sequence length="184" mass="20575">MSWSPSRRVKDEQWKMGFCAWAGNEFYTPLAATMAAAGSNSGSEPRCENPLFRQWGLPTVPCLDSNEIVSLVMEYDSFTTEYMPFSVYPLIAYFVLVNANALNRSIGFDNPVWGLNQWLFAVDGLDGTERGCQGRCLGEIIVMGKPLSPDRVFDFPMDEPHHAYDYFAPAPLPGYAGNPNNNNR</sequence>
<reference evidence="1" key="2">
    <citation type="submission" date="2022-01" db="EMBL/GenBank/DDBJ databases">
        <authorList>
            <person name="Yamashiro T."/>
            <person name="Shiraishi A."/>
            <person name="Satake H."/>
            <person name="Nakayama K."/>
        </authorList>
    </citation>
    <scope>NUCLEOTIDE SEQUENCE</scope>
</reference>
<name>A0ABQ4WL55_9ASTR</name>
<protein>
    <submittedName>
        <fullName evidence="1">Uncharacterized protein</fullName>
    </submittedName>
</protein>
<organism evidence="1 2">
    <name type="scientific">Tanacetum coccineum</name>
    <dbReference type="NCBI Taxonomy" id="301880"/>
    <lineage>
        <taxon>Eukaryota</taxon>
        <taxon>Viridiplantae</taxon>
        <taxon>Streptophyta</taxon>
        <taxon>Embryophyta</taxon>
        <taxon>Tracheophyta</taxon>
        <taxon>Spermatophyta</taxon>
        <taxon>Magnoliopsida</taxon>
        <taxon>eudicotyledons</taxon>
        <taxon>Gunneridae</taxon>
        <taxon>Pentapetalae</taxon>
        <taxon>asterids</taxon>
        <taxon>campanulids</taxon>
        <taxon>Asterales</taxon>
        <taxon>Asteraceae</taxon>
        <taxon>Asteroideae</taxon>
        <taxon>Anthemideae</taxon>
        <taxon>Anthemidinae</taxon>
        <taxon>Tanacetum</taxon>
    </lineage>
</organism>
<dbReference type="EMBL" id="BQNB010008732">
    <property type="protein sequence ID" value="GJS53528.1"/>
    <property type="molecule type" value="Genomic_DNA"/>
</dbReference>
<evidence type="ECO:0000313" key="1">
    <source>
        <dbReference type="EMBL" id="GJS53528.1"/>
    </source>
</evidence>
<gene>
    <name evidence="1" type="ORF">Tco_0626890</name>
</gene>